<reference evidence="3" key="1">
    <citation type="submission" date="2016-10" db="EMBL/GenBank/DDBJ databases">
        <authorList>
            <person name="Varghese N."/>
            <person name="Submissions S."/>
        </authorList>
    </citation>
    <scope>NUCLEOTIDE SEQUENCE [LARGE SCALE GENOMIC DNA]</scope>
    <source>
        <strain evidence="3">SP</strain>
    </source>
</reference>
<accession>A0A1H3GMA5</accession>
<dbReference type="EMBL" id="FNPI01000001">
    <property type="protein sequence ID" value="SDY04436.1"/>
    <property type="molecule type" value="Genomic_DNA"/>
</dbReference>
<dbReference type="AlphaFoldDB" id="A0A1H3GMA5"/>
<feature type="transmembrane region" description="Helical" evidence="1">
    <location>
        <begin position="6"/>
        <end position="27"/>
    </location>
</feature>
<keyword evidence="1" id="KW-0812">Transmembrane</keyword>
<organism evidence="2 3">
    <name type="scientific">Evansella caseinilytica</name>
    <dbReference type="NCBI Taxonomy" id="1503961"/>
    <lineage>
        <taxon>Bacteria</taxon>
        <taxon>Bacillati</taxon>
        <taxon>Bacillota</taxon>
        <taxon>Bacilli</taxon>
        <taxon>Bacillales</taxon>
        <taxon>Bacillaceae</taxon>
        <taxon>Evansella</taxon>
    </lineage>
</organism>
<keyword evidence="1" id="KW-0472">Membrane</keyword>
<protein>
    <submittedName>
        <fullName evidence="2">Uncharacterized protein</fullName>
    </submittedName>
</protein>
<sequence>MVRLLLWKGLVFLLIVTLSGIVLYYVVTLQP</sequence>
<evidence type="ECO:0000313" key="2">
    <source>
        <dbReference type="EMBL" id="SDY04436.1"/>
    </source>
</evidence>
<evidence type="ECO:0000256" key="1">
    <source>
        <dbReference type="SAM" id="Phobius"/>
    </source>
</evidence>
<keyword evidence="1" id="KW-1133">Transmembrane helix</keyword>
<gene>
    <name evidence="2" type="ORF">SAMN05421736_101218</name>
</gene>
<dbReference type="STRING" id="1503961.SAMN05421736_101218"/>
<proteinExistence type="predicted"/>
<evidence type="ECO:0000313" key="3">
    <source>
        <dbReference type="Proteomes" id="UP000198935"/>
    </source>
</evidence>
<dbReference type="Proteomes" id="UP000198935">
    <property type="component" value="Unassembled WGS sequence"/>
</dbReference>
<keyword evidence="3" id="KW-1185">Reference proteome</keyword>
<name>A0A1H3GMA5_9BACI</name>